<evidence type="ECO:0000256" key="5">
    <source>
        <dbReference type="ARBA" id="ARBA00023125"/>
    </source>
</evidence>
<keyword evidence="7" id="KW-0804">Transcription</keyword>
<evidence type="ECO:0000256" key="1">
    <source>
        <dbReference type="ARBA" id="ARBA00004123"/>
    </source>
</evidence>
<dbReference type="GO" id="GO:0005634">
    <property type="term" value="C:nucleus"/>
    <property type="evidence" value="ECO:0007669"/>
    <property type="project" value="UniProtKB-SubCell"/>
</dbReference>
<evidence type="ECO:0000256" key="9">
    <source>
        <dbReference type="PROSITE-ProRule" id="PRU00108"/>
    </source>
</evidence>
<dbReference type="SMART" id="SM00389">
    <property type="entry name" value="HOX"/>
    <property type="match status" value="1"/>
</dbReference>
<protein>
    <submittedName>
        <fullName evidence="14">Homeobox protein Hox-A10b</fullName>
    </submittedName>
</protein>
<dbReference type="Pfam" id="PF00046">
    <property type="entry name" value="Homeodomain"/>
    <property type="match status" value="1"/>
</dbReference>
<evidence type="ECO:0000256" key="3">
    <source>
        <dbReference type="ARBA" id="ARBA00022473"/>
    </source>
</evidence>
<feature type="compositionally biased region" description="Low complexity" evidence="11">
    <location>
        <begin position="241"/>
        <end position="252"/>
    </location>
</feature>
<dbReference type="PANTHER" id="PTHR45874">
    <property type="entry name" value="HOMEOBOX PROTEIN ABDOMINAL-B"/>
    <property type="match status" value="1"/>
</dbReference>
<dbReference type="PANTHER" id="PTHR45874:SF1">
    <property type="entry name" value="HOMEOBOX PROTEIN HOX-A10"/>
    <property type="match status" value="1"/>
</dbReference>
<organism evidence="13 14">
    <name type="scientific">Clupea harengus</name>
    <name type="common">Atlantic herring</name>
    <dbReference type="NCBI Taxonomy" id="7950"/>
    <lineage>
        <taxon>Eukaryota</taxon>
        <taxon>Metazoa</taxon>
        <taxon>Chordata</taxon>
        <taxon>Craniata</taxon>
        <taxon>Vertebrata</taxon>
        <taxon>Euteleostomi</taxon>
        <taxon>Actinopterygii</taxon>
        <taxon>Neopterygii</taxon>
        <taxon>Teleostei</taxon>
        <taxon>Clupei</taxon>
        <taxon>Clupeiformes</taxon>
        <taxon>Clupeoidei</taxon>
        <taxon>Clupeidae</taxon>
        <taxon>Clupea</taxon>
    </lineage>
</organism>
<evidence type="ECO:0000256" key="7">
    <source>
        <dbReference type="ARBA" id="ARBA00023163"/>
    </source>
</evidence>
<dbReference type="SUPFAM" id="SSF46689">
    <property type="entry name" value="Homeodomain-like"/>
    <property type="match status" value="1"/>
</dbReference>
<evidence type="ECO:0000256" key="8">
    <source>
        <dbReference type="ARBA" id="ARBA00023242"/>
    </source>
</evidence>
<dbReference type="InterPro" id="IPR009057">
    <property type="entry name" value="Homeodomain-like_sf"/>
</dbReference>
<dbReference type="GO" id="GO:0000981">
    <property type="term" value="F:DNA-binding transcription factor activity, RNA polymerase II-specific"/>
    <property type="evidence" value="ECO:0007669"/>
    <property type="project" value="InterPro"/>
</dbReference>
<keyword evidence="4" id="KW-0805">Transcription regulation</keyword>
<keyword evidence="3" id="KW-0217">Developmental protein</keyword>
<keyword evidence="8 9" id="KW-0539">Nucleus</keyword>
<evidence type="ECO:0000256" key="6">
    <source>
        <dbReference type="ARBA" id="ARBA00023155"/>
    </source>
</evidence>
<dbReference type="GO" id="GO:0000978">
    <property type="term" value="F:RNA polymerase II cis-regulatory region sequence-specific DNA binding"/>
    <property type="evidence" value="ECO:0007669"/>
    <property type="project" value="TreeGrafter"/>
</dbReference>
<comment type="subcellular location">
    <subcellularLocation>
        <location evidence="1 9 10">Nucleus</location>
    </subcellularLocation>
</comment>
<comment type="similarity">
    <text evidence="2">Belongs to the Abd-B homeobox family.</text>
</comment>
<dbReference type="CTD" id="30391"/>
<dbReference type="KEGG" id="char:105911398"/>
<feature type="domain" description="Homeobox" evidence="12">
    <location>
        <begin position="280"/>
        <end position="340"/>
    </location>
</feature>
<evidence type="ECO:0000313" key="14">
    <source>
        <dbReference type="RefSeq" id="XP_012695649.3"/>
    </source>
</evidence>
<evidence type="ECO:0000256" key="10">
    <source>
        <dbReference type="RuleBase" id="RU000682"/>
    </source>
</evidence>
<sequence length="356" mass="39247">MFCTRNVSQTGLLSPSKYTTKMSCSDNPAGNSFLVDSLISARAEGSTGSYYQSTGIYLPPGSEYSYGLPNCGYFPGFKRSEGSQPQTMVPTTSSPYTQPGMDAWLEASRSCRLEQTGNHPGRSFSPSIKEESAYCLYESEKGPKDSVSDGISYSRVTPDSCPVSHNGTVPVPGYFRLSQTYTTSKCFSELQSNSSHFPPPRAACFDRSPSASPARETVRRESDVPAAGAPCTPARDKEMQASPAGASSSPEPVDSPADTSGKANKSESRGAGTASWMTAKSGRKKRCPYTKHQTLELEKEFLFNMYLTRERRLEISRCVHLSDRQVKIWFQNRRMKLKKMSRENRIRELSANYGFS</sequence>
<evidence type="ECO:0000256" key="2">
    <source>
        <dbReference type="ARBA" id="ARBA00006317"/>
    </source>
</evidence>
<dbReference type="Proteomes" id="UP000515152">
    <property type="component" value="Chromosome 11"/>
</dbReference>
<keyword evidence="6 9" id="KW-0371">Homeobox</keyword>
<dbReference type="RefSeq" id="XP_012695649.3">
    <property type="nucleotide sequence ID" value="XM_012840195.3"/>
</dbReference>
<feature type="region of interest" description="Disordered" evidence="11">
    <location>
        <begin position="197"/>
        <end position="285"/>
    </location>
</feature>
<dbReference type="InterPro" id="IPR017970">
    <property type="entry name" value="Homeobox_CS"/>
</dbReference>
<evidence type="ECO:0000256" key="4">
    <source>
        <dbReference type="ARBA" id="ARBA00023015"/>
    </source>
</evidence>
<dbReference type="PROSITE" id="PS00027">
    <property type="entry name" value="HOMEOBOX_1"/>
    <property type="match status" value="1"/>
</dbReference>
<dbReference type="InterPro" id="IPR001356">
    <property type="entry name" value="HD"/>
</dbReference>
<proteinExistence type="inferred from homology"/>
<dbReference type="AlphaFoldDB" id="A0A6P3WD19"/>
<evidence type="ECO:0000256" key="11">
    <source>
        <dbReference type="SAM" id="MobiDB-lite"/>
    </source>
</evidence>
<reference evidence="14" key="1">
    <citation type="submission" date="2025-08" db="UniProtKB">
        <authorList>
            <consortium name="RefSeq"/>
        </authorList>
    </citation>
    <scope>IDENTIFICATION</scope>
</reference>
<evidence type="ECO:0000313" key="13">
    <source>
        <dbReference type="Proteomes" id="UP000515152"/>
    </source>
</evidence>
<dbReference type="Gene3D" id="1.10.10.60">
    <property type="entry name" value="Homeodomain-like"/>
    <property type="match status" value="1"/>
</dbReference>
<gene>
    <name evidence="14" type="primary">hoxa10b</name>
</gene>
<dbReference type="PRINTS" id="PR00024">
    <property type="entry name" value="HOMEOBOX"/>
</dbReference>
<dbReference type="InterPro" id="IPR046333">
    <property type="entry name" value="HXA10/ABDB-like"/>
</dbReference>
<dbReference type="OrthoDB" id="6159439at2759"/>
<dbReference type="PROSITE" id="PS50071">
    <property type="entry name" value="HOMEOBOX_2"/>
    <property type="match status" value="1"/>
</dbReference>
<evidence type="ECO:0000259" key="12">
    <source>
        <dbReference type="PROSITE" id="PS50071"/>
    </source>
</evidence>
<feature type="DNA-binding region" description="Homeobox" evidence="9">
    <location>
        <begin position="282"/>
        <end position="341"/>
    </location>
</feature>
<dbReference type="InterPro" id="IPR020479">
    <property type="entry name" value="HD_metazoa"/>
</dbReference>
<accession>A0A6P3WD19</accession>
<keyword evidence="13" id="KW-1185">Reference proteome</keyword>
<dbReference type="GeneID" id="105911398"/>
<keyword evidence="5 9" id="KW-0238">DNA-binding</keyword>
<dbReference type="CDD" id="cd00086">
    <property type="entry name" value="homeodomain"/>
    <property type="match status" value="1"/>
</dbReference>
<name>A0A6P3WD19_CLUHA</name>